<dbReference type="EMBL" id="JBBWWQ010000007">
    <property type="protein sequence ID" value="KAK8942588.1"/>
    <property type="molecule type" value="Genomic_DNA"/>
</dbReference>
<name>A0AAP0BLE4_9ASPA</name>
<sequence>MPVQINPNSVAIIIVYLSFLRSEDIFDLAVFKRIFSIGATKDAIVFFSNHPCTVAGTVNKVHRRTEQFVFVSGPVGDILFAPLQLPDSFFSHPHPGGSGQGTLVSLCRQEIRCCLLAA</sequence>
<accession>A0AAP0BLE4</accession>
<evidence type="ECO:0000313" key="1">
    <source>
        <dbReference type="EMBL" id="KAK8942588.1"/>
    </source>
</evidence>
<keyword evidence="2" id="KW-1185">Reference proteome</keyword>
<comment type="caution">
    <text evidence="1">The sequence shown here is derived from an EMBL/GenBank/DDBJ whole genome shotgun (WGS) entry which is preliminary data.</text>
</comment>
<evidence type="ECO:0000313" key="2">
    <source>
        <dbReference type="Proteomes" id="UP001418222"/>
    </source>
</evidence>
<protein>
    <submittedName>
        <fullName evidence="1">Uncharacterized protein</fullName>
    </submittedName>
</protein>
<organism evidence="1 2">
    <name type="scientific">Platanthera zijinensis</name>
    <dbReference type="NCBI Taxonomy" id="2320716"/>
    <lineage>
        <taxon>Eukaryota</taxon>
        <taxon>Viridiplantae</taxon>
        <taxon>Streptophyta</taxon>
        <taxon>Embryophyta</taxon>
        <taxon>Tracheophyta</taxon>
        <taxon>Spermatophyta</taxon>
        <taxon>Magnoliopsida</taxon>
        <taxon>Liliopsida</taxon>
        <taxon>Asparagales</taxon>
        <taxon>Orchidaceae</taxon>
        <taxon>Orchidoideae</taxon>
        <taxon>Orchideae</taxon>
        <taxon>Orchidinae</taxon>
        <taxon>Platanthera</taxon>
    </lineage>
</organism>
<gene>
    <name evidence="1" type="ORF">KSP39_PZI009468</name>
</gene>
<dbReference type="AlphaFoldDB" id="A0AAP0BLE4"/>
<reference evidence="1 2" key="1">
    <citation type="journal article" date="2022" name="Nat. Plants">
        <title>Genomes of leafy and leafless Platanthera orchids illuminate the evolution of mycoheterotrophy.</title>
        <authorList>
            <person name="Li M.H."/>
            <person name="Liu K.W."/>
            <person name="Li Z."/>
            <person name="Lu H.C."/>
            <person name="Ye Q.L."/>
            <person name="Zhang D."/>
            <person name="Wang J.Y."/>
            <person name="Li Y.F."/>
            <person name="Zhong Z.M."/>
            <person name="Liu X."/>
            <person name="Yu X."/>
            <person name="Liu D.K."/>
            <person name="Tu X.D."/>
            <person name="Liu B."/>
            <person name="Hao Y."/>
            <person name="Liao X.Y."/>
            <person name="Jiang Y.T."/>
            <person name="Sun W.H."/>
            <person name="Chen J."/>
            <person name="Chen Y.Q."/>
            <person name="Ai Y."/>
            <person name="Zhai J.W."/>
            <person name="Wu S.S."/>
            <person name="Zhou Z."/>
            <person name="Hsiao Y.Y."/>
            <person name="Wu W.L."/>
            <person name="Chen Y.Y."/>
            <person name="Lin Y.F."/>
            <person name="Hsu J.L."/>
            <person name="Li C.Y."/>
            <person name="Wang Z.W."/>
            <person name="Zhao X."/>
            <person name="Zhong W.Y."/>
            <person name="Ma X.K."/>
            <person name="Ma L."/>
            <person name="Huang J."/>
            <person name="Chen G.Z."/>
            <person name="Huang M.Z."/>
            <person name="Huang L."/>
            <person name="Peng D.H."/>
            <person name="Luo Y.B."/>
            <person name="Zou S.Q."/>
            <person name="Chen S.P."/>
            <person name="Lan S."/>
            <person name="Tsai W.C."/>
            <person name="Van de Peer Y."/>
            <person name="Liu Z.J."/>
        </authorList>
    </citation>
    <scope>NUCLEOTIDE SEQUENCE [LARGE SCALE GENOMIC DNA]</scope>
    <source>
        <strain evidence="1">Lor287</strain>
    </source>
</reference>
<proteinExistence type="predicted"/>
<dbReference type="Proteomes" id="UP001418222">
    <property type="component" value="Unassembled WGS sequence"/>
</dbReference>